<feature type="transmembrane region" description="Helical" evidence="1">
    <location>
        <begin position="54"/>
        <end position="73"/>
    </location>
</feature>
<keyword evidence="1" id="KW-1133">Transmembrane helix</keyword>
<sequence length="102" mass="11744">MEVKNVCLTFSCILNAFSPDQINPLRTRRSEKQPQIKPLHGLYQLLQSGASRRLVNVLLSIVIVFFFFVELAIESRQQQSHQPIRLVLGDQFDTHRQSLPPT</sequence>
<proteinExistence type="predicted"/>
<keyword evidence="1" id="KW-0812">Transmembrane</keyword>
<protein>
    <submittedName>
        <fullName evidence="2">Uncharacterized protein</fullName>
    </submittedName>
</protein>
<evidence type="ECO:0000256" key="1">
    <source>
        <dbReference type="SAM" id="Phobius"/>
    </source>
</evidence>
<gene>
    <name evidence="2" type="ORF">NTEN_LOCUS9230</name>
</gene>
<dbReference type="EMBL" id="CADCXU010013700">
    <property type="protein sequence ID" value="CAB0003730.1"/>
    <property type="molecule type" value="Genomic_DNA"/>
</dbReference>
<keyword evidence="3" id="KW-1185">Reference proteome</keyword>
<organism evidence="2 3">
    <name type="scientific">Nesidiocoris tenuis</name>
    <dbReference type="NCBI Taxonomy" id="355587"/>
    <lineage>
        <taxon>Eukaryota</taxon>
        <taxon>Metazoa</taxon>
        <taxon>Ecdysozoa</taxon>
        <taxon>Arthropoda</taxon>
        <taxon>Hexapoda</taxon>
        <taxon>Insecta</taxon>
        <taxon>Pterygota</taxon>
        <taxon>Neoptera</taxon>
        <taxon>Paraneoptera</taxon>
        <taxon>Hemiptera</taxon>
        <taxon>Heteroptera</taxon>
        <taxon>Panheteroptera</taxon>
        <taxon>Cimicomorpha</taxon>
        <taxon>Miridae</taxon>
        <taxon>Dicyphina</taxon>
        <taxon>Nesidiocoris</taxon>
    </lineage>
</organism>
<keyword evidence="1" id="KW-0472">Membrane</keyword>
<evidence type="ECO:0000313" key="3">
    <source>
        <dbReference type="Proteomes" id="UP000479000"/>
    </source>
</evidence>
<accession>A0A6H5GK57</accession>
<dbReference type="AlphaFoldDB" id="A0A6H5GK57"/>
<name>A0A6H5GK57_9HEMI</name>
<evidence type="ECO:0000313" key="2">
    <source>
        <dbReference type="EMBL" id="CAB0003730.1"/>
    </source>
</evidence>
<dbReference type="Proteomes" id="UP000479000">
    <property type="component" value="Unassembled WGS sequence"/>
</dbReference>
<reference evidence="2 3" key="1">
    <citation type="submission" date="2020-02" db="EMBL/GenBank/DDBJ databases">
        <authorList>
            <person name="Ferguson B K."/>
        </authorList>
    </citation>
    <scope>NUCLEOTIDE SEQUENCE [LARGE SCALE GENOMIC DNA]</scope>
</reference>